<evidence type="ECO:0008006" key="2">
    <source>
        <dbReference type="Google" id="ProtNLM"/>
    </source>
</evidence>
<gene>
    <name evidence="1" type="ORF">MGWOODY_Tha697</name>
</gene>
<protein>
    <recommendedName>
        <fullName evidence="2">DUF3570 domain-containing protein</fullName>
    </recommendedName>
</protein>
<name>A0A160TC45_9ZZZZ</name>
<dbReference type="EMBL" id="CZQC01000036">
    <property type="protein sequence ID" value="CUS41138.1"/>
    <property type="molecule type" value="Genomic_DNA"/>
</dbReference>
<accession>A0A160TC45</accession>
<proteinExistence type="predicted"/>
<sequence length="317" mass="36597">MASAEASMQPPMLLPQVEMMLPDIPREVDRAETDIDHDMLDRSRGWLVNHLDNLSGGIDSFFVDVFFDETLAQENVKGSLAKVSFYTRREIGDPVDYKFGASVRLVLPHTNERLNLLLESEDEQAREGDPLESIENPTYSAALRFIIRETEYWSTNIDAGVKWAVPPDPFVRLRARRLAYFDHWNMRITQTLSYFTSTGYGEDTSLVFDHPLSTERLLRFETKASYLLNDDFFELRYGLGSYRELSRKAAIAWVGQARGDTEYGATFDNYSAGFRYRRQVYKSWMFFEVAPGLEWSGDKDYETTPVIMFRLEAVMAN</sequence>
<evidence type="ECO:0000313" key="1">
    <source>
        <dbReference type="EMBL" id="CUS41138.1"/>
    </source>
</evidence>
<dbReference type="AlphaFoldDB" id="A0A160TC45"/>
<organism evidence="1">
    <name type="scientific">hydrothermal vent metagenome</name>
    <dbReference type="NCBI Taxonomy" id="652676"/>
    <lineage>
        <taxon>unclassified sequences</taxon>
        <taxon>metagenomes</taxon>
        <taxon>ecological metagenomes</taxon>
    </lineage>
</organism>
<reference evidence="1" key="1">
    <citation type="submission" date="2015-10" db="EMBL/GenBank/DDBJ databases">
        <authorList>
            <person name="Gilbert D.G."/>
        </authorList>
    </citation>
    <scope>NUCLEOTIDE SEQUENCE</scope>
</reference>